<evidence type="ECO:0000259" key="6">
    <source>
        <dbReference type="Pfam" id="PF01276"/>
    </source>
</evidence>
<dbReference type="Pfam" id="PF03711">
    <property type="entry name" value="OKR_DC_1_C"/>
    <property type="match status" value="1"/>
</dbReference>
<accession>A0A1I7FQP9</accession>
<evidence type="ECO:0000313" key="9">
    <source>
        <dbReference type="Proteomes" id="UP000198817"/>
    </source>
</evidence>
<keyword evidence="3" id="KW-0210">Decarboxylase</keyword>
<dbReference type="SUPFAM" id="SSF53383">
    <property type="entry name" value="PLP-dependent transferases"/>
    <property type="match status" value="1"/>
</dbReference>
<keyword evidence="5" id="KW-0456">Lyase</keyword>
<dbReference type="InterPro" id="IPR052357">
    <property type="entry name" value="Orn_Lys_Arg_decarboxylase-I"/>
</dbReference>
<organism evidence="8 9">
    <name type="scientific">Eubacterium pyruvativorans</name>
    <dbReference type="NCBI Taxonomy" id="155865"/>
    <lineage>
        <taxon>Bacteria</taxon>
        <taxon>Bacillati</taxon>
        <taxon>Bacillota</taxon>
        <taxon>Clostridia</taxon>
        <taxon>Eubacteriales</taxon>
        <taxon>Eubacteriaceae</taxon>
        <taxon>Eubacterium</taxon>
    </lineage>
</organism>
<comment type="similarity">
    <text evidence="2">Belongs to the Orn/Lys/Arg decarboxylase class-I family.</text>
</comment>
<protein>
    <submittedName>
        <fullName evidence="8">Arginine decarboxylase</fullName>
    </submittedName>
</protein>
<dbReference type="InterPro" id="IPR000310">
    <property type="entry name" value="Orn/Lys/Arg_deCO2ase_major_dom"/>
</dbReference>
<dbReference type="GO" id="GO:0016831">
    <property type="term" value="F:carboxy-lyase activity"/>
    <property type="evidence" value="ECO:0007669"/>
    <property type="project" value="UniProtKB-KW"/>
</dbReference>
<dbReference type="InterPro" id="IPR015421">
    <property type="entry name" value="PyrdxlP-dep_Trfase_major"/>
</dbReference>
<evidence type="ECO:0000256" key="4">
    <source>
        <dbReference type="ARBA" id="ARBA00022898"/>
    </source>
</evidence>
<keyword evidence="9" id="KW-1185">Reference proteome</keyword>
<dbReference type="RefSeq" id="WP_090470090.1">
    <property type="nucleotide sequence ID" value="NZ_FOWF01000003.1"/>
</dbReference>
<dbReference type="STRING" id="155865.SAMN05216515_10386"/>
<reference evidence="8 9" key="1">
    <citation type="submission" date="2016-10" db="EMBL/GenBank/DDBJ databases">
        <authorList>
            <person name="de Groot N.N."/>
        </authorList>
    </citation>
    <scope>NUCLEOTIDE SEQUENCE [LARGE SCALE GENOMIC DNA]</scope>
    <source>
        <strain evidence="8 9">KHGC13</strain>
    </source>
</reference>
<dbReference type="Pfam" id="PF01276">
    <property type="entry name" value="OKR_DC_1"/>
    <property type="match status" value="1"/>
</dbReference>
<feature type="domain" description="Orn/Lys/Arg decarboxylase C-terminal" evidence="7">
    <location>
        <begin position="422"/>
        <end position="462"/>
    </location>
</feature>
<dbReference type="PANTHER" id="PTHR43277">
    <property type="entry name" value="ARGININE DECARBOXYLASE"/>
    <property type="match status" value="1"/>
</dbReference>
<sequence>MQKKQSEKRPPDRAAASAAGSALGRFLGGYAARGPVRFHMPGHKGARFFRELGYGELLGELPDLDITEIPGADNLFHQEEGGVLREMSEQYRRIYGVRASFPLVNGSSCGLEAAIYYAARQIRPVFLTARNCHKAVFNGLEMAGAKTSWVYPEVLPEGISGPLTPEEAERGFREVPEAAALIVTSPNYYGIRSDIRRLAETAHRRGAILIVDQAHGAHQVLFDRVEGSRYAAENCGADIVIDSTHKTMASFTQTALVNLNGDRVDPDVFGNVLEKFESSSPSYLMMLSLAVNGEITEHRGEGLVRRWAGDLDWFLPRAKRIPGLRVLEHPMLDRTKIDLDMSRRGLNGQQLAVELERREIVCEMASGNFVMCLSGIGNERRDYERLLRALEEIAAAGKAGGTNGNAAGFVPGFFRLEQRDIPTQCEWVALDRAAGRVCGRQVTPYPPGIPAVCPGEVMTEAALEAVRGCLERGEEVMGIRRDPAENGGWTVYCGMK</sequence>
<feature type="domain" description="Orn/Lys/Arg decarboxylases family 1 pyridoxal-P attachment site" evidence="6">
    <location>
        <begin position="27"/>
        <end position="299"/>
    </location>
</feature>
<dbReference type="PANTHER" id="PTHR43277:SF4">
    <property type="entry name" value="ARGININE DECARBOXYLASE"/>
    <property type="match status" value="1"/>
</dbReference>
<evidence type="ECO:0000256" key="1">
    <source>
        <dbReference type="ARBA" id="ARBA00001933"/>
    </source>
</evidence>
<dbReference type="InterPro" id="IPR008286">
    <property type="entry name" value="Prn/Lys/Arg_de-COase_C"/>
</dbReference>
<evidence type="ECO:0000256" key="5">
    <source>
        <dbReference type="ARBA" id="ARBA00023239"/>
    </source>
</evidence>
<name>A0A1I7FQP9_9FIRM</name>
<proteinExistence type="inferred from homology"/>
<dbReference type="Gene3D" id="3.90.105.10">
    <property type="entry name" value="Molybdopterin biosynthesis moea protein, domain 2"/>
    <property type="match status" value="1"/>
</dbReference>
<dbReference type="OrthoDB" id="9815233at2"/>
<evidence type="ECO:0000256" key="2">
    <source>
        <dbReference type="ARBA" id="ARBA00010671"/>
    </source>
</evidence>
<dbReference type="InterPro" id="IPR015424">
    <property type="entry name" value="PyrdxlP-dep_Trfase"/>
</dbReference>
<dbReference type="EMBL" id="FPBT01000003">
    <property type="protein sequence ID" value="SFU38532.1"/>
    <property type="molecule type" value="Genomic_DNA"/>
</dbReference>
<evidence type="ECO:0000256" key="3">
    <source>
        <dbReference type="ARBA" id="ARBA00022793"/>
    </source>
</evidence>
<evidence type="ECO:0000313" key="8">
    <source>
        <dbReference type="EMBL" id="SFU38532.1"/>
    </source>
</evidence>
<dbReference type="Proteomes" id="UP000198817">
    <property type="component" value="Unassembled WGS sequence"/>
</dbReference>
<dbReference type="AlphaFoldDB" id="A0A1I7FQP9"/>
<dbReference type="Gene3D" id="3.40.640.10">
    <property type="entry name" value="Type I PLP-dependent aspartate aminotransferase-like (Major domain)"/>
    <property type="match status" value="1"/>
</dbReference>
<gene>
    <name evidence="8" type="ORF">SAMN05216508_10386</name>
</gene>
<evidence type="ECO:0000259" key="7">
    <source>
        <dbReference type="Pfam" id="PF03711"/>
    </source>
</evidence>
<comment type="cofactor">
    <cofactor evidence="1">
        <name>pyridoxal 5'-phosphate</name>
        <dbReference type="ChEBI" id="CHEBI:597326"/>
    </cofactor>
</comment>
<keyword evidence="4" id="KW-0663">Pyridoxal phosphate</keyword>